<dbReference type="GO" id="GO:0042973">
    <property type="term" value="F:glucan endo-1,3-beta-D-glucosidase activity"/>
    <property type="evidence" value="ECO:0007669"/>
    <property type="project" value="UniProtKB-EC"/>
</dbReference>
<evidence type="ECO:0000256" key="12">
    <source>
        <dbReference type="ARBA" id="ARBA00023180"/>
    </source>
</evidence>
<evidence type="ECO:0000256" key="20">
    <source>
        <dbReference type="RuleBase" id="RU004336"/>
    </source>
</evidence>
<keyword evidence="9" id="KW-0732">Signal</keyword>
<comment type="subcellular location">
    <subcellularLocation>
        <location evidence="3">Cell membrane</location>
        <topology evidence="3">Single-pass type II membrane protein</topology>
    </subcellularLocation>
    <subcellularLocation>
        <location evidence="2">Secreted</location>
        <location evidence="2">Cell wall</location>
    </subcellularLocation>
</comment>
<dbReference type="InterPro" id="IPR050732">
    <property type="entry name" value="Beta-glucan_modifiers"/>
</dbReference>
<evidence type="ECO:0000256" key="17">
    <source>
        <dbReference type="ARBA" id="ARBA00042373"/>
    </source>
</evidence>
<keyword evidence="8" id="KW-0964">Secreted</keyword>
<evidence type="ECO:0000256" key="2">
    <source>
        <dbReference type="ARBA" id="ARBA00004191"/>
    </source>
</evidence>
<dbReference type="PANTHER" id="PTHR16631">
    <property type="entry name" value="GLUCAN 1,3-BETA-GLUCOSIDASE"/>
    <property type="match status" value="1"/>
</dbReference>
<dbReference type="EMBL" id="KV453853">
    <property type="protein sequence ID" value="ODV85295.1"/>
    <property type="molecule type" value="Genomic_DNA"/>
</dbReference>
<dbReference type="STRING" id="983967.A0A1E4T0K2"/>
<dbReference type="GO" id="GO:0071555">
    <property type="term" value="P:cell wall organization"/>
    <property type="evidence" value="ECO:0007669"/>
    <property type="project" value="UniProtKB-KW"/>
</dbReference>
<evidence type="ECO:0000256" key="7">
    <source>
        <dbReference type="ARBA" id="ARBA00022512"/>
    </source>
</evidence>
<keyword evidence="22" id="KW-1185">Reference proteome</keyword>
<dbReference type="GO" id="GO:0009277">
    <property type="term" value="C:fungal-type cell wall"/>
    <property type="evidence" value="ECO:0007669"/>
    <property type="project" value="TreeGrafter"/>
</dbReference>
<evidence type="ECO:0000256" key="11">
    <source>
        <dbReference type="ARBA" id="ARBA00023136"/>
    </source>
</evidence>
<keyword evidence="11" id="KW-0472">Membrane</keyword>
<keyword evidence="14" id="KW-0961">Cell wall biogenesis/degradation</keyword>
<dbReference type="Gene3D" id="3.20.20.80">
    <property type="entry name" value="Glycosidases"/>
    <property type="match status" value="1"/>
</dbReference>
<keyword evidence="10 20" id="KW-0378">Hydrolase</keyword>
<dbReference type="PANTHER" id="PTHR16631:SF17">
    <property type="entry name" value="GLUCAN ENDO-1,3-BETA-GLUCOSIDASE BTGC"/>
    <property type="match status" value="1"/>
</dbReference>
<dbReference type="GO" id="GO:0009986">
    <property type="term" value="C:cell surface"/>
    <property type="evidence" value="ECO:0007669"/>
    <property type="project" value="TreeGrafter"/>
</dbReference>
<evidence type="ECO:0000256" key="6">
    <source>
        <dbReference type="ARBA" id="ARBA00022475"/>
    </source>
</evidence>
<proteinExistence type="inferred from homology"/>
<evidence type="ECO:0000256" key="1">
    <source>
        <dbReference type="ARBA" id="ARBA00000382"/>
    </source>
</evidence>
<evidence type="ECO:0000256" key="5">
    <source>
        <dbReference type="ARBA" id="ARBA00012780"/>
    </source>
</evidence>
<dbReference type="InterPro" id="IPR000490">
    <property type="entry name" value="Glyco_hydro_17"/>
</dbReference>
<keyword evidence="20" id="KW-0326">Glycosidase</keyword>
<keyword evidence="6" id="KW-1003">Cell membrane</keyword>
<dbReference type="OrthoDB" id="68336at2759"/>
<accession>A0A1E4T0K2</accession>
<dbReference type="GO" id="GO:0005886">
    <property type="term" value="C:plasma membrane"/>
    <property type="evidence" value="ECO:0007669"/>
    <property type="project" value="UniProtKB-SubCell"/>
</dbReference>
<dbReference type="PROSITE" id="PS00587">
    <property type="entry name" value="GLYCOSYL_HYDROL_F17"/>
    <property type="match status" value="1"/>
</dbReference>
<keyword evidence="15" id="KW-0624">Polysaccharide degradation</keyword>
<dbReference type="GO" id="GO:0000272">
    <property type="term" value="P:polysaccharide catabolic process"/>
    <property type="evidence" value="ECO:0007669"/>
    <property type="project" value="UniProtKB-KW"/>
</dbReference>
<evidence type="ECO:0000313" key="21">
    <source>
        <dbReference type="EMBL" id="ODV85295.1"/>
    </source>
</evidence>
<dbReference type="GO" id="GO:0005576">
    <property type="term" value="C:extracellular region"/>
    <property type="evidence" value="ECO:0007669"/>
    <property type="project" value="TreeGrafter"/>
</dbReference>
<name>A0A1E4T0K2_9ASCO</name>
<keyword evidence="12" id="KW-0325">Glycoprotein</keyword>
<evidence type="ECO:0000256" key="9">
    <source>
        <dbReference type="ARBA" id="ARBA00022729"/>
    </source>
</evidence>
<evidence type="ECO:0000256" key="8">
    <source>
        <dbReference type="ARBA" id="ARBA00022525"/>
    </source>
</evidence>
<evidence type="ECO:0000256" key="10">
    <source>
        <dbReference type="ARBA" id="ARBA00022801"/>
    </source>
</evidence>
<dbReference type="EC" id="3.2.1.39" evidence="5"/>
<evidence type="ECO:0000256" key="14">
    <source>
        <dbReference type="ARBA" id="ARBA00023316"/>
    </source>
</evidence>
<evidence type="ECO:0000256" key="15">
    <source>
        <dbReference type="ARBA" id="ARBA00023326"/>
    </source>
</evidence>
<dbReference type="SUPFAM" id="SSF51445">
    <property type="entry name" value="(Trans)glycosidases"/>
    <property type="match status" value="1"/>
</dbReference>
<evidence type="ECO:0000256" key="4">
    <source>
        <dbReference type="ARBA" id="ARBA00008773"/>
    </source>
</evidence>
<evidence type="ECO:0000313" key="22">
    <source>
        <dbReference type="Proteomes" id="UP000094801"/>
    </source>
</evidence>
<reference evidence="22" key="1">
    <citation type="submission" date="2016-04" db="EMBL/GenBank/DDBJ databases">
        <title>Comparative genomics of biotechnologically important yeasts.</title>
        <authorList>
            <consortium name="DOE Joint Genome Institute"/>
            <person name="Riley R."/>
            <person name="Haridas S."/>
            <person name="Wolfe K.H."/>
            <person name="Lopes M.R."/>
            <person name="Hittinger C.T."/>
            <person name="Goker M."/>
            <person name="Salamov A."/>
            <person name="Wisecaver J."/>
            <person name="Long T.M."/>
            <person name="Aerts A.L."/>
            <person name="Barry K."/>
            <person name="Choi C."/>
            <person name="Clum A."/>
            <person name="Coughlan A.Y."/>
            <person name="Deshpande S."/>
            <person name="Douglass A.P."/>
            <person name="Hanson S.J."/>
            <person name="Klenk H.-P."/>
            <person name="Labutti K."/>
            <person name="Lapidus A."/>
            <person name="Lindquist E."/>
            <person name="Lipzen A."/>
            <person name="Meier-Kolthoff J.P."/>
            <person name="Ohm R.A."/>
            <person name="Otillar R.P."/>
            <person name="Pangilinan J."/>
            <person name="Peng Y."/>
            <person name="Rokas A."/>
            <person name="Rosa C.A."/>
            <person name="Scheuner C."/>
            <person name="Sibirny A.A."/>
            <person name="Slot J.C."/>
            <person name="Stielow J.B."/>
            <person name="Sun H."/>
            <person name="Kurtzman C.P."/>
            <person name="Blackwell M."/>
            <person name="Grigoriev I.V."/>
            <person name="Jeffries T.W."/>
        </authorList>
    </citation>
    <scope>NUCLEOTIDE SEQUENCE [LARGE SCALE GENOMIC DNA]</scope>
    <source>
        <strain evidence="22">NRRL YB-2248</strain>
    </source>
</reference>
<comment type="function">
    <text evidence="16">Glucanases play a role in cell expansion during growth, in cell-cell fusion during mating, and in spore release during sporulation. This enzyme may be involved in beta-glucan degradation. Active on laminarin and lichenan.</text>
</comment>
<evidence type="ECO:0000256" key="13">
    <source>
        <dbReference type="ARBA" id="ARBA00023277"/>
    </source>
</evidence>
<evidence type="ECO:0000256" key="16">
    <source>
        <dbReference type="ARBA" id="ARBA00037649"/>
    </source>
</evidence>
<comment type="catalytic activity">
    <reaction evidence="1">
        <text>Hydrolysis of (1-&gt;3)-beta-D-glucosidic linkages in (1-&gt;3)-beta-D-glucans.</text>
        <dbReference type="EC" id="3.2.1.39"/>
    </reaction>
</comment>
<evidence type="ECO:0000256" key="19">
    <source>
        <dbReference type="RuleBase" id="RU004335"/>
    </source>
</evidence>
<sequence>MTLALGIWIGPDNYVNWKQLNDMKSVLNKFPRKYFDSIFIGNEVMFRSDKSVLELMEYVDEARMFTNSIGYGDIPIGTSELGSQIKEEMISNCDFVGANIHPFFGGEDVKIATRWTLDFVTGQVVPFMSKIKENVDLVISEVGWPSGGGRFMEANAGTAELQDFLETWVCQMQEMNLKWFYFEAFDEPWKKIWHTEESKWETQWGVFTQDRKLKEGIVLPSCKGRTVLIS</sequence>
<comment type="similarity">
    <text evidence="4 19">Belongs to the glycosyl hydrolase 17 family.</text>
</comment>
<dbReference type="Pfam" id="PF00332">
    <property type="entry name" value="Glyco_hydro_17"/>
    <property type="match status" value="1"/>
</dbReference>
<dbReference type="AlphaFoldDB" id="A0A1E4T0K2"/>
<evidence type="ECO:0000256" key="18">
    <source>
        <dbReference type="ARBA" id="ARBA00043078"/>
    </source>
</evidence>
<gene>
    <name evidence="21" type="ORF">CANARDRAFT_199158</name>
</gene>
<dbReference type="InterPro" id="IPR017853">
    <property type="entry name" value="GH"/>
</dbReference>
<protein>
    <recommendedName>
        <fullName evidence="5">glucan endo-1,3-beta-D-glucosidase</fullName>
        <ecNumber evidence="5">3.2.1.39</ecNumber>
    </recommendedName>
    <alternativeName>
        <fullName evidence="18">Endo-1,3-beta-glucanase btgC</fullName>
    </alternativeName>
    <alternativeName>
        <fullName evidence="17">Laminarinase btgC</fullName>
    </alternativeName>
</protein>
<dbReference type="Proteomes" id="UP000094801">
    <property type="component" value="Unassembled WGS sequence"/>
</dbReference>
<keyword evidence="7" id="KW-0134">Cell wall</keyword>
<keyword evidence="13" id="KW-0119">Carbohydrate metabolism</keyword>
<evidence type="ECO:0000256" key="3">
    <source>
        <dbReference type="ARBA" id="ARBA00004401"/>
    </source>
</evidence>
<organism evidence="21 22">
    <name type="scientific">[Candida] arabinofermentans NRRL YB-2248</name>
    <dbReference type="NCBI Taxonomy" id="983967"/>
    <lineage>
        <taxon>Eukaryota</taxon>
        <taxon>Fungi</taxon>
        <taxon>Dikarya</taxon>
        <taxon>Ascomycota</taxon>
        <taxon>Saccharomycotina</taxon>
        <taxon>Pichiomycetes</taxon>
        <taxon>Pichiales</taxon>
        <taxon>Pichiaceae</taxon>
        <taxon>Ogataea</taxon>
        <taxon>Ogataea/Candida clade</taxon>
    </lineage>
</organism>